<evidence type="ECO:0000313" key="2">
    <source>
        <dbReference type="Proteomes" id="UP000267794"/>
    </source>
</evidence>
<accession>A0A386RE58</accession>
<gene>
    <name evidence="1" type="ORF">BC335_0923</name>
</gene>
<sequence>MSSFALVVYYMVKEVVNPRLHHANFQEFIDDVESDVAKHTKDFKYMKYIKFLNSLSNEY</sequence>
<dbReference type="AlphaFoldDB" id="A0A386RE58"/>
<evidence type="ECO:0000313" key="1">
    <source>
        <dbReference type="EMBL" id="AYE61411.1"/>
    </source>
</evidence>
<reference evidence="1 2" key="1">
    <citation type="submission" date="2016-10" db="EMBL/GenBank/DDBJ databases">
        <title>Complete genomic sequencing of Lactobacillus helveticus LH99 and comparative genome analysis.</title>
        <authorList>
            <person name="Li N."/>
            <person name="You C."/>
            <person name="Liu Z."/>
        </authorList>
    </citation>
    <scope>NUCLEOTIDE SEQUENCE [LARGE SCALE GENOMIC DNA]</scope>
    <source>
        <strain evidence="1 2">LH99</strain>
    </source>
</reference>
<dbReference type="EMBL" id="CP017982">
    <property type="protein sequence ID" value="AYE61411.1"/>
    <property type="molecule type" value="Genomic_DNA"/>
</dbReference>
<dbReference type="Proteomes" id="UP000267794">
    <property type="component" value="Chromosome"/>
</dbReference>
<proteinExistence type="predicted"/>
<name>A0A386RE58_LACHE</name>
<dbReference type="RefSeq" id="WP_120357334.1">
    <property type="nucleotide sequence ID" value="NZ_CP017982.1"/>
</dbReference>
<organism evidence="1 2">
    <name type="scientific">Lactobacillus helveticus</name>
    <name type="common">Lactobacillus suntoryeus</name>
    <dbReference type="NCBI Taxonomy" id="1587"/>
    <lineage>
        <taxon>Bacteria</taxon>
        <taxon>Bacillati</taxon>
        <taxon>Bacillota</taxon>
        <taxon>Bacilli</taxon>
        <taxon>Lactobacillales</taxon>
        <taxon>Lactobacillaceae</taxon>
        <taxon>Lactobacillus</taxon>
    </lineage>
</organism>
<protein>
    <submittedName>
        <fullName evidence="1">Uncharacterized protein</fullName>
    </submittedName>
</protein>